<name>A0A834HRW7_RHYFE</name>
<dbReference type="AlphaFoldDB" id="A0A834HRW7"/>
<feature type="region of interest" description="Disordered" evidence="1">
    <location>
        <begin position="1"/>
        <end position="31"/>
    </location>
</feature>
<feature type="compositionally biased region" description="Basic and acidic residues" evidence="1">
    <location>
        <begin position="19"/>
        <end position="28"/>
    </location>
</feature>
<evidence type="ECO:0000313" key="2">
    <source>
        <dbReference type="EMBL" id="KAF7267587.1"/>
    </source>
</evidence>
<evidence type="ECO:0000313" key="3">
    <source>
        <dbReference type="Proteomes" id="UP000625711"/>
    </source>
</evidence>
<sequence length="152" mass="16745">MRSGRRQTTSTLNENATFETRRPIDERPPPIAGPLSRFVAMERGDVSIKSTLTLSRCQYIACRISTQQGKPAKIREPTEKIYITGDKILWVGCGFVLAEQKPCPTYQLLEGPKASLVGGGTGGTRGAVQNFIAKLKYNFFFGCGYFVSLSQC</sequence>
<dbReference type="Proteomes" id="UP000625711">
    <property type="component" value="Unassembled WGS sequence"/>
</dbReference>
<keyword evidence="3" id="KW-1185">Reference proteome</keyword>
<protein>
    <submittedName>
        <fullName evidence="2">Uncharacterized protein</fullName>
    </submittedName>
</protein>
<evidence type="ECO:0000256" key="1">
    <source>
        <dbReference type="SAM" id="MobiDB-lite"/>
    </source>
</evidence>
<dbReference type="EMBL" id="JAACXV010014405">
    <property type="protein sequence ID" value="KAF7267587.1"/>
    <property type="molecule type" value="Genomic_DNA"/>
</dbReference>
<reference evidence="2" key="1">
    <citation type="submission" date="2020-08" db="EMBL/GenBank/DDBJ databases">
        <title>Genome sequencing and assembly of the red palm weevil Rhynchophorus ferrugineus.</title>
        <authorList>
            <person name="Dias G.B."/>
            <person name="Bergman C.M."/>
            <person name="Manee M."/>
        </authorList>
    </citation>
    <scope>NUCLEOTIDE SEQUENCE</scope>
    <source>
        <strain evidence="2">AA-2017</strain>
        <tissue evidence="2">Whole larva</tissue>
    </source>
</reference>
<gene>
    <name evidence="2" type="ORF">GWI33_019200</name>
</gene>
<comment type="caution">
    <text evidence="2">The sequence shown here is derived from an EMBL/GenBank/DDBJ whole genome shotgun (WGS) entry which is preliminary data.</text>
</comment>
<accession>A0A834HRW7</accession>
<feature type="compositionally biased region" description="Polar residues" evidence="1">
    <location>
        <begin position="1"/>
        <end position="18"/>
    </location>
</feature>
<proteinExistence type="predicted"/>
<organism evidence="2 3">
    <name type="scientific">Rhynchophorus ferrugineus</name>
    <name type="common">Red palm weevil</name>
    <name type="synonym">Curculio ferrugineus</name>
    <dbReference type="NCBI Taxonomy" id="354439"/>
    <lineage>
        <taxon>Eukaryota</taxon>
        <taxon>Metazoa</taxon>
        <taxon>Ecdysozoa</taxon>
        <taxon>Arthropoda</taxon>
        <taxon>Hexapoda</taxon>
        <taxon>Insecta</taxon>
        <taxon>Pterygota</taxon>
        <taxon>Neoptera</taxon>
        <taxon>Endopterygota</taxon>
        <taxon>Coleoptera</taxon>
        <taxon>Polyphaga</taxon>
        <taxon>Cucujiformia</taxon>
        <taxon>Curculionidae</taxon>
        <taxon>Dryophthorinae</taxon>
        <taxon>Rhynchophorus</taxon>
    </lineage>
</organism>